<evidence type="ECO:0000313" key="1">
    <source>
        <dbReference type="EMBL" id="KAF2629152.1"/>
    </source>
</evidence>
<protein>
    <submittedName>
        <fullName evidence="1">P-loop containing nucleoside triphosphate hydrolase protein</fullName>
    </submittedName>
</protein>
<gene>
    <name evidence="1" type="ORF">BU25DRAFT_466225</name>
</gene>
<accession>A0ACB6S7N9</accession>
<evidence type="ECO:0000313" key="2">
    <source>
        <dbReference type="Proteomes" id="UP000799754"/>
    </source>
</evidence>
<dbReference type="Proteomes" id="UP000799754">
    <property type="component" value="Unassembled WGS sequence"/>
</dbReference>
<keyword evidence="2" id="KW-1185">Reference proteome</keyword>
<comment type="caution">
    <text evidence="1">The sequence shown here is derived from an EMBL/GenBank/DDBJ whole genome shotgun (WGS) entry which is preliminary data.</text>
</comment>
<name>A0ACB6S7N9_9PLEO</name>
<keyword evidence="1" id="KW-0378">Hydrolase</keyword>
<proteinExistence type="predicted"/>
<sequence length="317" mass="35779">MVDLKTYNLMHPPEANTSAHEEFPNEAINDVAPPDGSFVLFLTPRIEALGFHNKKLVEVYVRYISSIRWSNDTYRYKLVLDEGKKELIKALIIGHLERSSSTKSDFLAGKGDGLLILLHGGPGTGKKTLTAESVAELAERPLHRLTCGDIGTDPETIEKYLNASDRNLIFNATQSSLVFLRTLEYYDGIFILTSNRIGTVDEAVKSRVQLTIQYATLVDKSRLETWKPFLTLLKEGGEDVDHDGIQKKLNFLKRQELNGRQIRNSLNAARQLAHFKKGSLGFRHIEKAIQNILEFETYVTNLQDGKRLAFGIVDHRP</sequence>
<reference evidence="1" key="1">
    <citation type="journal article" date="2020" name="Stud. Mycol.">
        <title>101 Dothideomycetes genomes: a test case for predicting lifestyles and emergence of pathogens.</title>
        <authorList>
            <person name="Haridas S."/>
            <person name="Albert R."/>
            <person name="Binder M."/>
            <person name="Bloem J."/>
            <person name="Labutti K."/>
            <person name="Salamov A."/>
            <person name="Andreopoulos B."/>
            <person name="Baker S."/>
            <person name="Barry K."/>
            <person name="Bills G."/>
            <person name="Bluhm B."/>
            <person name="Cannon C."/>
            <person name="Castanera R."/>
            <person name="Culley D."/>
            <person name="Daum C."/>
            <person name="Ezra D."/>
            <person name="Gonzalez J."/>
            <person name="Henrissat B."/>
            <person name="Kuo A."/>
            <person name="Liang C."/>
            <person name="Lipzen A."/>
            <person name="Lutzoni F."/>
            <person name="Magnuson J."/>
            <person name="Mondo S."/>
            <person name="Nolan M."/>
            <person name="Ohm R."/>
            <person name="Pangilinan J."/>
            <person name="Park H.-J."/>
            <person name="Ramirez L."/>
            <person name="Alfaro M."/>
            <person name="Sun H."/>
            <person name="Tritt A."/>
            <person name="Yoshinaga Y."/>
            <person name="Zwiers L.-H."/>
            <person name="Turgeon B."/>
            <person name="Goodwin S."/>
            <person name="Spatafora J."/>
            <person name="Crous P."/>
            <person name="Grigoriev I."/>
        </authorList>
    </citation>
    <scope>NUCLEOTIDE SEQUENCE</scope>
    <source>
        <strain evidence="1">CBS 525.71</strain>
    </source>
</reference>
<organism evidence="1 2">
    <name type="scientific">Macroventuria anomochaeta</name>
    <dbReference type="NCBI Taxonomy" id="301207"/>
    <lineage>
        <taxon>Eukaryota</taxon>
        <taxon>Fungi</taxon>
        <taxon>Dikarya</taxon>
        <taxon>Ascomycota</taxon>
        <taxon>Pezizomycotina</taxon>
        <taxon>Dothideomycetes</taxon>
        <taxon>Pleosporomycetidae</taxon>
        <taxon>Pleosporales</taxon>
        <taxon>Pleosporineae</taxon>
        <taxon>Didymellaceae</taxon>
        <taxon>Macroventuria</taxon>
    </lineage>
</organism>
<dbReference type="EMBL" id="MU006711">
    <property type="protein sequence ID" value="KAF2629152.1"/>
    <property type="molecule type" value="Genomic_DNA"/>
</dbReference>